<organism evidence="1">
    <name type="scientific">Rhizophora mucronata</name>
    <name type="common">Asiatic mangrove</name>
    <dbReference type="NCBI Taxonomy" id="61149"/>
    <lineage>
        <taxon>Eukaryota</taxon>
        <taxon>Viridiplantae</taxon>
        <taxon>Streptophyta</taxon>
        <taxon>Embryophyta</taxon>
        <taxon>Tracheophyta</taxon>
        <taxon>Spermatophyta</taxon>
        <taxon>Magnoliopsida</taxon>
        <taxon>eudicotyledons</taxon>
        <taxon>Gunneridae</taxon>
        <taxon>Pentapetalae</taxon>
        <taxon>rosids</taxon>
        <taxon>fabids</taxon>
        <taxon>Malpighiales</taxon>
        <taxon>Rhizophoraceae</taxon>
        <taxon>Rhizophora</taxon>
    </lineage>
</organism>
<reference evidence="1" key="1">
    <citation type="submission" date="2018-02" db="EMBL/GenBank/DDBJ databases">
        <title>Rhizophora mucronata_Transcriptome.</title>
        <authorList>
            <person name="Meera S.P."/>
            <person name="Sreeshan A."/>
            <person name="Augustine A."/>
        </authorList>
    </citation>
    <scope>NUCLEOTIDE SEQUENCE</scope>
    <source>
        <tissue evidence="1">Leaf</tissue>
    </source>
</reference>
<sequence length="31" mass="3345">MIVTHNRGSNSVIGEESLDLAVCLIPYQTPS</sequence>
<evidence type="ECO:0000313" key="1">
    <source>
        <dbReference type="EMBL" id="MBX58063.1"/>
    </source>
</evidence>
<dbReference type="EMBL" id="GGEC01077579">
    <property type="protein sequence ID" value="MBX58063.1"/>
    <property type="molecule type" value="Transcribed_RNA"/>
</dbReference>
<proteinExistence type="predicted"/>
<name>A0A2P2PTR3_RHIMU</name>
<dbReference type="AlphaFoldDB" id="A0A2P2PTR3"/>
<accession>A0A2P2PTR3</accession>
<protein>
    <submittedName>
        <fullName evidence="1">Uncharacterized protein</fullName>
    </submittedName>
</protein>